<reference evidence="2 3" key="1">
    <citation type="journal article" date="2023" name="Plants (Basel)">
        <title>Bridging the Gap: Combining Genomics and Transcriptomics Approaches to Understand Stylosanthes scabra, an Orphan Legume from the Brazilian Caatinga.</title>
        <authorList>
            <person name="Ferreira-Neto J.R.C."/>
            <person name="da Silva M.D."/>
            <person name="Binneck E."/>
            <person name="de Melo N.F."/>
            <person name="da Silva R.H."/>
            <person name="de Melo A.L.T.M."/>
            <person name="Pandolfi V."/>
            <person name="Bustamante F.O."/>
            <person name="Brasileiro-Vidal A.C."/>
            <person name="Benko-Iseppon A.M."/>
        </authorList>
    </citation>
    <scope>NUCLEOTIDE SEQUENCE [LARGE SCALE GENOMIC DNA]</scope>
    <source>
        <tissue evidence="2">Leaves</tissue>
    </source>
</reference>
<organism evidence="2 3">
    <name type="scientific">Stylosanthes scabra</name>
    <dbReference type="NCBI Taxonomy" id="79078"/>
    <lineage>
        <taxon>Eukaryota</taxon>
        <taxon>Viridiplantae</taxon>
        <taxon>Streptophyta</taxon>
        <taxon>Embryophyta</taxon>
        <taxon>Tracheophyta</taxon>
        <taxon>Spermatophyta</taxon>
        <taxon>Magnoliopsida</taxon>
        <taxon>eudicotyledons</taxon>
        <taxon>Gunneridae</taxon>
        <taxon>Pentapetalae</taxon>
        <taxon>rosids</taxon>
        <taxon>fabids</taxon>
        <taxon>Fabales</taxon>
        <taxon>Fabaceae</taxon>
        <taxon>Papilionoideae</taxon>
        <taxon>50 kb inversion clade</taxon>
        <taxon>dalbergioids sensu lato</taxon>
        <taxon>Dalbergieae</taxon>
        <taxon>Pterocarpus clade</taxon>
        <taxon>Stylosanthes</taxon>
    </lineage>
</organism>
<proteinExistence type="predicted"/>
<dbReference type="Proteomes" id="UP001341840">
    <property type="component" value="Unassembled WGS sequence"/>
</dbReference>
<evidence type="ECO:0008006" key="4">
    <source>
        <dbReference type="Google" id="ProtNLM"/>
    </source>
</evidence>
<dbReference type="EMBL" id="JASCZI010000746">
    <property type="protein sequence ID" value="MED6113228.1"/>
    <property type="molecule type" value="Genomic_DNA"/>
</dbReference>
<protein>
    <recommendedName>
        <fullName evidence="4">Reverse transcriptase RNase H-like domain-containing protein</fullName>
    </recommendedName>
</protein>
<comment type="caution">
    <text evidence="2">The sequence shown here is derived from an EMBL/GenBank/DDBJ whole genome shotgun (WGS) entry which is preliminary data.</text>
</comment>
<name>A0ABU6QN10_9FABA</name>
<keyword evidence="3" id="KW-1185">Reference proteome</keyword>
<feature type="region of interest" description="Disordered" evidence="1">
    <location>
        <begin position="377"/>
        <end position="402"/>
    </location>
</feature>
<evidence type="ECO:0000256" key="1">
    <source>
        <dbReference type="SAM" id="MobiDB-lite"/>
    </source>
</evidence>
<sequence>MDNTSFPSMLDVKGKTLPDSQLMRWKDWFSHYKFTVKHIKGNHNIIADYLSRPNKDPPPKILHIFTMNTFTFPLPDCPQDHQFYGRKANPFPFSKKPKTPEEILNLAKQCLFYWLHKLLMVTHITADPRHFNVDMPYCVVPIIKGPIPEEMMWYIWALSAQYDCAIAVSAFTLYHLLCEPQFSGTYLDQLLSMFAPIPLWREKLYNVLQAQGIWNVSYRKKQKFYCFFTLRRHFHYDRHYDTLYTRNNINIVGYSKIWPIKERDCLNTLVSHLHNCNNPGLQVITGIEGLSLTEEEASSSQNTIQEDLNQFQANFFTSSVMFPTPPLSQDSNPWGGPLSQNPYDYEEETNARVYPILSSPIHIDAGINDDEEEDLYCQQSDDDNLPPHMEHDDFADHEPIIK</sequence>
<evidence type="ECO:0000313" key="3">
    <source>
        <dbReference type="Proteomes" id="UP001341840"/>
    </source>
</evidence>
<accession>A0ABU6QN10</accession>
<feature type="compositionally biased region" description="Basic and acidic residues" evidence="1">
    <location>
        <begin position="388"/>
        <end position="402"/>
    </location>
</feature>
<evidence type="ECO:0000313" key="2">
    <source>
        <dbReference type="EMBL" id="MED6113228.1"/>
    </source>
</evidence>
<gene>
    <name evidence="2" type="ORF">PIB30_068884</name>
</gene>